<proteinExistence type="predicted"/>
<name>A0AAU9J2J5_9CILI</name>
<sequence length="467" mass="55977">MENRRYLQHKNDGEWAAVINAQAATTKFLQEEEKQLQALSKKLYKEELDRQIREKVSNKMQTVEELNKERQFLSAQQIAMQNFEARRRNEDKSFQDVFSKEYSNEISEKQRKINQEREAAIAKEQERIRKAQFDLEFEQQRMLENKMRSVSLEREALMKQQEEKRRLQELKEAEKYKDKIEIERNMKEMEAKERAFRDFYNKRLEEQERKFRNYRAIPNEKGVYETEMRNKEWERIVLERAALKEQFERNMKDKAMSDMKTELNRQIEARKREKELEYLESIREQERARNNARQVEFQSAVENERRLREKRELQEALEKQLTEKQRNFRTQEEMDEIEKRYNMNILKSIEKQNKIAFPGVPGIHSTESPIKQQFAKVYLNKGYETAESSERISVNQSYENGRRVSRSVGGDPVNRRNVFYWPDPNQHNPITNPIGSNAPRIMPGQRLPKGNNGSRSKLAVAANSIFG</sequence>
<organism evidence="2 3">
    <name type="scientific">Blepharisma stoltei</name>
    <dbReference type="NCBI Taxonomy" id="1481888"/>
    <lineage>
        <taxon>Eukaryota</taxon>
        <taxon>Sar</taxon>
        <taxon>Alveolata</taxon>
        <taxon>Ciliophora</taxon>
        <taxon>Postciliodesmatophora</taxon>
        <taxon>Heterotrichea</taxon>
        <taxon>Heterotrichida</taxon>
        <taxon>Blepharismidae</taxon>
        <taxon>Blepharisma</taxon>
    </lineage>
</organism>
<dbReference type="AlphaFoldDB" id="A0AAU9J2J5"/>
<evidence type="ECO:0000313" key="3">
    <source>
        <dbReference type="Proteomes" id="UP001162131"/>
    </source>
</evidence>
<protein>
    <recommendedName>
        <fullName evidence="4">Trichohyalin-plectin-homology domain-containing protein</fullName>
    </recommendedName>
</protein>
<accession>A0AAU9J2J5</accession>
<feature type="coiled-coil region" evidence="1">
    <location>
        <begin position="29"/>
        <end position="217"/>
    </location>
</feature>
<evidence type="ECO:0000313" key="2">
    <source>
        <dbReference type="EMBL" id="CAG9321095.1"/>
    </source>
</evidence>
<dbReference type="Proteomes" id="UP001162131">
    <property type="component" value="Unassembled WGS sequence"/>
</dbReference>
<keyword evidence="3" id="KW-1185">Reference proteome</keyword>
<feature type="coiled-coil region" evidence="1">
    <location>
        <begin position="300"/>
        <end position="334"/>
    </location>
</feature>
<comment type="caution">
    <text evidence="2">The sequence shown here is derived from an EMBL/GenBank/DDBJ whole genome shotgun (WGS) entry which is preliminary data.</text>
</comment>
<keyword evidence="1" id="KW-0175">Coiled coil</keyword>
<dbReference type="EMBL" id="CAJZBQ010000027">
    <property type="protein sequence ID" value="CAG9321095.1"/>
    <property type="molecule type" value="Genomic_DNA"/>
</dbReference>
<evidence type="ECO:0000256" key="1">
    <source>
        <dbReference type="SAM" id="Coils"/>
    </source>
</evidence>
<gene>
    <name evidence="2" type="ORF">BSTOLATCC_MIC27666</name>
</gene>
<reference evidence="2" key="1">
    <citation type="submission" date="2021-09" db="EMBL/GenBank/DDBJ databases">
        <authorList>
            <consortium name="AG Swart"/>
            <person name="Singh M."/>
            <person name="Singh A."/>
            <person name="Seah K."/>
            <person name="Emmerich C."/>
        </authorList>
    </citation>
    <scope>NUCLEOTIDE SEQUENCE</scope>
    <source>
        <strain evidence="2">ATCC30299</strain>
    </source>
</reference>
<evidence type="ECO:0008006" key="4">
    <source>
        <dbReference type="Google" id="ProtNLM"/>
    </source>
</evidence>